<sequence length="81" mass="8888">MSDNSLSAIQSTSPLAPKSFWCIANTLNASGFINTPYHALVPAFGDWGYVIASRTPYVQPEQYPDGLRPFRTLKPAVINES</sequence>
<protein>
    <recommendedName>
        <fullName evidence="5">PABS domain-containing protein</fullName>
    </recommendedName>
</protein>
<evidence type="ECO:0000256" key="3">
    <source>
        <dbReference type="ARBA" id="ARBA00023115"/>
    </source>
</evidence>
<keyword evidence="7" id="KW-1185">Reference proteome</keyword>
<reference evidence="6 7" key="1">
    <citation type="submission" date="2023-01" db="EMBL/GenBank/DDBJ databases">
        <title>Novel species of the genus Asticcacaulis isolated from rivers.</title>
        <authorList>
            <person name="Lu H."/>
        </authorList>
    </citation>
    <scope>NUCLEOTIDE SEQUENCE [LARGE SCALE GENOMIC DNA]</scope>
    <source>
        <strain evidence="6 7">LKC15W</strain>
    </source>
</reference>
<dbReference type="SUPFAM" id="SSF53335">
    <property type="entry name" value="S-adenosyl-L-methionine-dependent methyltransferases"/>
    <property type="match status" value="1"/>
</dbReference>
<organism evidence="6 7">
    <name type="scientific">Asticcacaulis machinosus</name>
    <dbReference type="NCBI Taxonomy" id="2984211"/>
    <lineage>
        <taxon>Bacteria</taxon>
        <taxon>Pseudomonadati</taxon>
        <taxon>Pseudomonadota</taxon>
        <taxon>Alphaproteobacteria</taxon>
        <taxon>Caulobacterales</taxon>
        <taxon>Caulobacteraceae</taxon>
        <taxon>Asticcacaulis</taxon>
    </lineage>
</organism>
<dbReference type="Gene3D" id="3.40.50.150">
    <property type="entry name" value="Vaccinia Virus protein VP39"/>
    <property type="match status" value="1"/>
</dbReference>
<dbReference type="InterPro" id="IPR029063">
    <property type="entry name" value="SAM-dependent_MTases_sf"/>
</dbReference>
<evidence type="ECO:0000256" key="2">
    <source>
        <dbReference type="ARBA" id="ARBA00022679"/>
    </source>
</evidence>
<gene>
    <name evidence="6" type="ORF">PQU98_15260</name>
</gene>
<dbReference type="Proteomes" id="UP001218579">
    <property type="component" value="Unassembled WGS sequence"/>
</dbReference>
<keyword evidence="2 4" id="KW-0808">Transferase</keyword>
<feature type="domain" description="PABS" evidence="5">
    <location>
        <begin position="1"/>
        <end position="54"/>
    </location>
</feature>
<dbReference type="EMBL" id="JAQQKV010000004">
    <property type="protein sequence ID" value="MDC7677500.1"/>
    <property type="molecule type" value="Genomic_DNA"/>
</dbReference>
<evidence type="ECO:0000313" key="7">
    <source>
        <dbReference type="Proteomes" id="UP001218579"/>
    </source>
</evidence>
<evidence type="ECO:0000256" key="1">
    <source>
        <dbReference type="ARBA" id="ARBA00007867"/>
    </source>
</evidence>
<keyword evidence="3 4" id="KW-0620">Polyamine biosynthesis</keyword>
<comment type="caution">
    <text evidence="4">Lacks conserved residue(s) required for the propagation of feature annotation.</text>
</comment>
<dbReference type="RefSeq" id="WP_272745825.1">
    <property type="nucleotide sequence ID" value="NZ_JAQQKV010000004.1"/>
</dbReference>
<dbReference type="PROSITE" id="PS51006">
    <property type="entry name" value="PABS_2"/>
    <property type="match status" value="1"/>
</dbReference>
<dbReference type="InterPro" id="IPR030374">
    <property type="entry name" value="PABS"/>
</dbReference>
<comment type="caution">
    <text evidence="6">The sequence shown here is derived from an EMBL/GenBank/DDBJ whole genome shotgun (WGS) entry which is preliminary data.</text>
</comment>
<accession>A0ABT5HMZ5</accession>
<evidence type="ECO:0000256" key="4">
    <source>
        <dbReference type="PROSITE-ProRule" id="PRU00354"/>
    </source>
</evidence>
<evidence type="ECO:0000259" key="5">
    <source>
        <dbReference type="PROSITE" id="PS51006"/>
    </source>
</evidence>
<name>A0ABT5HMZ5_9CAUL</name>
<proteinExistence type="inferred from homology"/>
<comment type="similarity">
    <text evidence="1">Belongs to the spermidine/spermine synthase family.</text>
</comment>
<evidence type="ECO:0000313" key="6">
    <source>
        <dbReference type="EMBL" id="MDC7677500.1"/>
    </source>
</evidence>